<dbReference type="Ensembl" id="ENSSAUT00010013131.1">
    <property type="protein sequence ID" value="ENSSAUP00010012356.1"/>
    <property type="gene ID" value="ENSSAUG00010003592.1"/>
</dbReference>
<feature type="domain" description="C3H1-type" evidence="6">
    <location>
        <begin position="780"/>
        <end position="807"/>
    </location>
</feature>
<dbReference type="PANTHER" id="PTHR14928">
    <property type="entry name" value="MICRO-RNA BINDING ZINC FINGER CCCH DOMAIN-CONTAINING PROTEIN 7"/>
    <property type="match status" value="1"/>
</dbReference>
<dbReference type="SMART" id="SM00356">
    <property type="entry name" value="ZnF_C3H1"/>
    <property type="match status" value="3"/>
</dbReference>
<dbReference type="InterPro" id="IPR000571">
    <property type="entry name" value="Znf_CCCH"/>
</dbReference>
<dbReference type="Pfam" id="PF00515">
    <property type="entry name" value="TPR_1"/>
    <property type="match status" value="1"/>
</dbReference>
<feature type="zinc finger region" description="C3H1-type" evidence="5">
    <location>
        <begin position="513"/>
        <end position="535"/>
    </location>
</feature>
<evidence type="ECO:0000256" key="2">
    <source>
        <dbReference type="ARBA" id="ARBA00022771"/>
    </source>
</evidence>
<dbReference type="SUPFAM" id="SSF48452">
    <property type="entry name" value="TPR-like"/>
    <property type="match status" value="1"/>
</dbReference>
<feature type="zinc finger region" description="C3H1-type" evidence="5">
    <location>
        <begin position="780"/>
        <end position="807"/>
    </location>
</feature>
<evidence type="ECO:0000256" key="3">
    <source>
        <dbReference type="ARBA" id="ARBA00022833"/>
    </source>
</evidence>
<evidence type="ECO:0000313" key="7">
    <source>
        <dbReference type="Ensembl" id="ENSSAUP00010012356.1"/>
    </source>
</evidence>
<feature type="domain" description="C3H1-type" evidence="6">
    <location>
        <begin position="648"/>
        <end position="676"/>
    </location>
</feature>
<dbReference type="InterPro" id="IPR036855">
    <property type="entry name" value="Znf_CCCH_sf"/>
</dbReference>
<keyword evidence="4" id="KW-0802">TPR repeat</keyword>
<dbReference type="InterPro" id="IPR019734">
    <property type="entry name" value="TPR_rpt"/>
</dbReference>
<keyword evidence="8" id="KW-1185">Reference proteome</keyword>
<reference evidence="7" key="2">
    <citation type="submission" date="2025-08" db="UniProtKB">
        <authorList>
            <consortium name="Ensembl"/>
        </authorList>
    </citation>
    <scope>IDENTIFICATION</scope>
</reference>
<keyword evidence="3 5" id="KW-0862">Zinc</keyword>
<keyword evidence="2 5" id="KW-0863">Zinc-finger</keyword>
<keyword evidence="1 5" id="KW-0479">Metal-binding</keyword>
<feature type="repeat" description="TPR" evidence="4">
    <location>
        <begin position="78"/>
        <end position="111"/>
    </location>
</feature>
<evidence type="ECO:0000256" key="4">
    <source>
        <dbReference type="PROSITE-ProRule" id="PRU00339"/>
    </source>
</evidence>
<evidence type="ECO:0000259" key="6">
    <source>
        <dbReference type="PROSITE" id="PS50103"/>
    </source>
</evidence>
<dbReference type="AlphaFoldDB" id="A0A671UDH2"/>
<dbReference type="GeneTree" id="ENSGT00390000018542"/>
<evidence type="ECO:0000256" key="5">
    <source>
        <dbReference type="PROSITE-ProRule" id="PRU00723"/>
    </source>
</evidence>
<feature type="zinc finger region" description="C3H1-type" evidence="5">
    <location>
        <begin position="648"/>
        <end position="676"/>
    </location>
</feature>
<dbReference type="SUPFAM" id="SSF90229">
    <property type="entry name" value="CCCH zinc finger"/>
    <property type="match status" value="1"/>
</dbReference>
<evidence type="ECO:0000313" key="8">
    <source>
        <dbReference type="Proteomes" id="UP000472265"/>
    </source>
</evidence>
<dbReference type="Gene3D" id="1.25.40.10">
    <property type="entry name" value="Tetratricopeptide repeat domain"/>
    <property type="match status" value="1"/>
</dbReference>
<reference evidence="7" key="1">
    <citation type="submission" date="2021-04" db="EMBL/GenBank/DDBJ databases">
        <authorList>
            <consortium name="Wellcome Sanger Institute Data Sharing"/>
        </authorList>
    </citation>
    <scope>NUCLEOTIDE SEQUENCE [LARGE SCALE GENOMIC DNA]</scope>
</reference>
<protein>
    <submittedName>
        <fullName evidence="7">Zinc finger CCCH-type containing 7A</fullName>
    </submittedName>
</protein>
<dbReference type="PANTHER" id="PTHR14928:SF13">
    <property type="entry name" value="ZINC FINGER CCCH DOMAIN-CONTAINING PROTEIN 7A"/>
    <property type="match status" value="1"/>
</dbReference>
<evidence type="ECO:0000256" key="1">
    <source>
        <dbReference type="ARBA" id="ARBA00022723"/>
    </source>
</evidence>
<feature type="domain" description="C3H1-type" evidence="6">
    <location>
        <begin position="513"/>
        <end position="535"/>
    </location>
</feature>
<name>A0A671UDH2_SPAAU</name>
<reference evidence="7" key="3">
    <citation type="submission" date="2025-09" db="UniProtKB">
        <authorList>
            <consortium name="Ensembl"/>
        </authorList>
    </citation>
    <scope>IDENTIFICATION</scope>
</reference>
<dbReference type="PROSITE" id="PS50103">
    <property type="entry name" value="ZF_C3H1"/>
    <property type="match status" value="3"/>
</dbReference>
<dbReference type="PROSITE" id="PS50005">
    <property type="entry name" value="TPR"/>
    <property type="match status" value="1"/>
</dbReference>
<dbReference type="Pfam" id="PF12171">
    <property type="entry name" value="zf-C2H2_jaz"/>
    <property type="match status" value="1"/>
</dbReference>
<dbReference type="InterPro" id="IPR039691">
    <property type="entry name" value="ZC3H7A/B"/>
</dbReference>
<dbReference type="SMART" id="SM00028">
    <property type="entry name" value="TPR"/>
    <property type="match status" value="3"/>
</dbReference>
<sequence>MCLKRKGKPASLFIFCTDLFLFNFQVFIKDLVWNLFGEGNDVFKEGEWTKSIEMYTEALSIADYADSEEICVPTGLMEKLYANRAAAYLNIGLYDQALEDCEKALQLNEGNHKALYRKAKSLKELGRHQEAYEAVAKCSLAVPQVRFNVCVYLWYFIKSVVEIHSLFLPKLTQDGCFVAPAPSPIQPPVSVHSPLTEAVVDELTPTNSISSVTPSEPPGFESVSLPVSVTTSVPLPVPTFVNGCRTSKPCPILQTSQDFDADIIGDDLDDLLDQAGPESAMLNNNDTPMGMAVGMPEVKGLLPAAVDLAKNPLAETHEFKQACSICYVKTGPGVLDYTLHTEEHKCKKDALLGRIKHSPDKTWKLIRPRPTKTQYVGPYYICKEVAVGKECLYPGHCTFAYCQEEIDVWTLERKGFISRELLFDPYGPNTNVRLTVPKILQEHHGIFMFLCGVCFDHKPRIISKTNKDDPSLCSHPVTKHVFEDHKCLVHILKENTVRYSKIRPLISQCQLDLCRHEVRYGCVREDDCFYAHSLIELKVWMMQHELGITHESIVQEAKKFWNATASLQGAQQLSSVQRRFGPPNLKMMFVCGQCWRNGQLSEADKNKKYCSAKARHTWAKDRRVVLVSSHERKKWTTVRPLPTKKPIPSQFEICMHVTAGKKCQYIGNCTFAHSIEERDLWTYMKENNIPDMDQLYEQWLQSQKPGWGEETSNNSVRENGKQIHMPTDYAEEVAGNHCWLCGKNCNSEKQWQQHITSEKHKDRVFNSEDDQNCWQYRFPTGTFKVCERFLKGTCTEDDLCKLAHGDQELKEWMERREFLLMKLAKARKDHLIAPNDNDFGKYSFLLKDII</sequence>
<dbReference type="InterPro" id="IPR036236">
    <property type="entry name" value="Znf_C2H2_sf"/>
</dbReference>
<dbReference type="GO" id="GO:0035196">
    <property type="term" value="P:miRNA processing"/>
    <property type="evidence" value="ECO:0007669"/>
    <property type="project" value="TreeGrafter"/>
</dbReference>
<dbReference type="Proteomes" id="UP000472265">
    <property type="component" value="Chromosome 23"/>
</dbReference>
<dbReference type="Gene3D" id="3.30.160.60">
    <property type="entry name" value="Classic Zinc Finger"/>
    <property type="match status" value="1"/>
</dbReference>
<accession>A0A671UDH2</accession>
<dbReference type="InterPro" id="IPR011990">
    <property type="entry name" value="TPR-like_helical_dom_sf"/>
</dbReference>
<dbReference type="GO" id="GO:0035198">
    <property type="term" value="F:miRNA binding"/>
    <property type="evidence" value="ECO:0007669"/>
    <property type="project" value="InterPro"/>
</dbReference>
<dbReference type="GO" id="GO:0008270">
    <property type="term" value="F:zinc ion binding"/>
    <property type="evidence" value="ECO:0007669"/>
    <property type="project" value="UniProtKB-KW"/>
</dbReference>
<dbReference type="InterPro" id="IPR022755">
    <property type="entry name" value="Znf_C2H2_jaz"/>
</dbReference>
<organism evidence="7 8">
    <name type="scientific">Sparus aurata</name>
    <name type="common">Gilthead sea bream</name>
    <dbReference type="NCBI Taxonomy" id="8175"/>
    <lineage>
        <taxon>Eukaryota</taxon>
        <taxon>Metazoa</taxon>
        <taxon>Chordata</taxon>
        <taxon>Craniata</taxon>
        <taxon>Vertebrata</taxon>
        <taxon>Euteleostomi</taxon>
        <taxon>Actinopterygii</taxon>
        <taxon>Neopterygii</taxon>
        <taxon>Teleostei</taxon>
        <taxon>Neoteleostei</taxon>
        <taxon>Acanthomorphata</taxon>
        <taxon>Eupercaria</taxon>
        <taxon>Spariformes</taxon>
        <taxon>Sparidae</taxon>
        <taxon>Sparus</taxon>
    </lineage>
</organism>
<gene>
    <name evidence="7" type="primary">ZC3H7A</name>
    <name evidence="7" type="synonym">zc3h7a</name>
</gene>
<dbReference type="SUPFAM" id="SSF57667">
    <property type="entry name" value="beta-beta-alpha zinc fingers"/>
    <property type="match status" value="1"/>
</dbReference>
<proteinExistence type="predicted"/>